<proteinExistence type="predicted"/>
<organism evidence="1">
    <name type="scientific">Curvibacter symbiont subsp. Hydra magnipapillata</name>
    <dbReference type="NCBI Taxonomy" id="667019"/>
    <lineage>
        <taxon>Bacteria</taxon>
        <taxon>Pseudomonadati</taxon>
        <taxon>Pseudomonadota</taxon>
        <taxon>Betaproteobacteria</taxon>
        <taxon>Burkholderiales</taxon>
        <taxon>Comamonadaceae</taxon>
        <taxon>Curvibacter</taxon>
    </lineage>
</organism>
<sequence length="59" mass="6873">MIIVGQRSLFKRQFMKKPAENLALNRRSTDKSEACQAQKLQLPLWRSLKETMKLHSAES</sequence>
<dbReference type="EMBL" id="FN543104">
    <property type="protein sequence ID" value="CBA28134.1"/>
    <property type="molecule type" value="Genomic_DNA"/>
</dbReference>
<gene>
    <name evidence="1" type="ORF">Csp_A05760</name>
</gene>
<protein>
    <submittedName>
        <fullName evidence="1">Uncharacterized protein</fullName>
    </submittedName>
</protein>
<dbReference type="AlphaFoldDB" id="C9Y8X5"/>
<accession>C9Y8X5</accession>
<name>C9Y8X5_CURXX</name>
<reference evidence="1" key="1">
    <citation type="journal article" date="2010" name="Nature">
        <title>The dynamic genome of Hydra.</title>
        <authorList>
            <person name="Chapman J.A."/>
            <person name="Kirkness E.F."/>
            <person name="Simakov O."/>
            <person name="Hampson S.E."/>
            <person name="Mitros T."/>
            <person name="Weinmaier T."/>
            <person name="Rattei T."/>
            <person name="Balasubramanian P.G."/>
            <person name="Borman J."/>
            <person name="Busam D."/>
            <person name="Disbennett K."/>
            <person name="Pfannkoch C."/>
            <person name="Sumin N."/>
            <person name="Sutton G."/>
            <person name="Viswanathan L."/>
            <person name="Walenz B."/>
            <person name="Goodstein D.M."/>
            <person name="Hellsten U."/>
            <person name="Kawashima T."/>
            <person name="Prochnik S.E."/>
            <person name="Putnam N.H."/>
            <person name="Shu S."/>
            <person name="Blumberg B."/>
            <person name="Dana C.E."/>
            <person name="Gee L."/>
            <person name="Kibler D.F."/>
            <person name="Law L."/>
            <person name="Lindgens D."/>
            <person name="Martinez D.E."/>
            <person name="Peng J."/>
            <person name="Wigge P.A."/>
            <person name="Bertulat B."/>
            <person name="Guder C."/>
            <person name="Nakamura Y."/>
            <person name="Ozbek S."/>
            <person name="Watanabe H."/>
            <person name="Khalturin K."/>
            <person name="Hemmrich G."/>
            <person name="Franke A."/>
            <person name="Augustin R."/>
            <person name="Fraune S."/>
            <person name="Hayakawa E."/>
            <person name="Hayakawa S."/>
            <person name="Hirose M."/>
            <person name="Hwang J."/>
            <person name="Ikeo K."/>
            <person name="Nishimiya-Fujisawa C."/>
            <person name="Ogura A."/>
            <person name="Takahashi T."/>
            <person name="Steinmetz P.R."/>
            <person name="Zhang X."/>
            <person name="Aufschnaiter R."/>
            <person name="Eder M.K."/>
            <person name="Gorny A.K."/>
            <person name="Salvenmoser W."/>
            <person name="Heimberg A.M."/>
            <person name="Wheeler B.M."/>
            <person name="Peterson K.J."/>
            <person name="Boettger A."/>
            <person name="Tischler P."/>
            <person name="Wolf A."/>
            <person name="Gojobori T."/>
            <person name="Remington K.A."/>
            <person name="Strausberg R.L."/>
            <person name="Venter J."/>
            <person name="Technau U."/>
            <person name="Hobmayer B."/>
            <person name="Bosch T.C."/>
            <person name="Holstein T.W."/>
            <person name="Fujisawa T."/>
            <person name="Bode H.R."/>
            <person name="David C.N."/>
            <person name="Rokhsar D.S."/>
            <person name="Steele R.E."/>
        </authorList>
    </citation>
    <scope>NUCLEOTIDE SEQUENCE</scope>
</reference>
<evidence type="ECO:0000313" key="1">
    <source>
        <dbReference type="EMBL" id="CBA28134.1"/>
    </source>
</evidence>